<dbReference type="GO" id="GO:0003908">
    <property type="term" value="F:methylated-DNA-[protein]-cysteine S-methyltransferase activity"/>
    <property type="evidence" value="ECO:0007669"/>
    <property type="project" value="UniProtKB-UniRule"/>
</dbReference>
<dbReference type="HAMAP" id="MF_00772">
    <property type="entry name" value="OGT"/>
    <property type="match status" value="1"/>
</dbReference>
<keyword evidence="6 9" id="KW-0227">DNA damage</keyword>
<reference evidence="11 12" key="1">
    <citation type="submission" date="2016-10" db="EMBL/GenBank/DDBJ databases">
        <authorList>
            <person name="de Groot N.N."/>
        </authorList>
    </citation>
    <scope>NUCLEOTIDE SEQUENCE [LARGE SCALE GENOMIC DNA]</scope>
    <source>
        <strain evidence="11 12">A-4</strain>
    </source>
</reference>
<comment type="catalytic activity">
    <reaction evidence="1 9">
        <text>a 4-O-methyl-thymidine in DNA + L-cysteinyl-[protein] = a thymidine in DNA + S-methyl-L-cysteinyl-[protein]</text>
        <dbReference type="Rhea" id="RHEA:53428"/>
        <dbReference type="Rhea" id="RHEA-COMP:10131"/>
        <dbReference type="Rhea" id="RHEA-COMP:10132"/>
        <dbReference type="Rhea" id="RHEA-COMP:13555"/>
        <dbReference type="Rhea" id="RHEA-COMP:13556"/>
        <dbReference type="ChEBI" id="CHEBI:29950"/>
        <dbReference type="ChEBI" id="CHEBI:82612"/>
        <dbReference type="ChEBI" id="CHEBI:137386"/>
        <dbReference type="ChEBI" id="CHEBI:137387"/>
        <dbReference type="EC" id="2.1.1.63"/>
    </reaction>
</comment>
<dbReference type="GO" id="GO:0006307">
    <property type="term" value="P:DNA alkylation repair"/>
    <property type="evidence" value="ECO:0007669"/>
    <property type="project" value="UniProtKB-UniRule"/>
</dbReference>
<dbReference type="AlphaFoldDB" id="A0A1G6C3X6"/>
<dbReference type="PANTHER" id="PTHR10815:SF5">
    <property type="entry name" value="METHYLATED-DNA--PROTEIN-CYSTEINE METHYLTRANSFERASE"/>
    <property type="match status" value="1"/>
</dbReference>
<accession>A0A1G6C3X6</accession>
<dbReference type="Gene3D" id="1.10.10.10">
    <property type="entry name" value="Winged helix-like DNA-binding domain superfamily/Winged helix DNA-binding domain"/>
    <property type="match status" value="1"/>
</dbReference>
<evidence type="ECO:0000256" key="5">
    <source>
        <dbReference type="ARBA" id="ARBA00022679"/>
    </source>
</evidence>
<keyword evidence="4 9" id="KW-0489">Methyltransferase</keyword>
<comment type="similarity">
    <text evidence="2 9">Belongs to the MGMT family.</text>
</comment>
<feature type="active site" description="Nucleophile; methyl group acceptor" evidence="9">
    <location>
        <position position="116"/>
    </location>
</feature>
<evidence type="ECO:0000313" key="11">
    <source>
        <dbReference type="EMBL" id="SDB27567.1"/>
    </source>
</evidence>
<dbReference type="GO" id="GO:0005737">
    <property type="term" value="C:cytoplasm"/>
    <property type="evidence" value="ECO:0007669"/>
    <property type="project" value="UniProtKB-SubCell"/>
</dbReference>
<evidence type="ECO:0000313" key="12">
    <source>
        <dbReference type="Proteomes" id="UP000182508"/>
    </source>
</evidence>
<dbReference type="InterPro" id="IPR014048">
    <property type="entry name" value="MethylDNA_cys_MeTrfase_DNA-bd"/>
</dbReference>
<dbReference type="Gene3D" id="3.30.160.70">
    <property type="entry name" value="Methylated DNA-protein cysteine methyltransferase domain"/>
    <property type="match status" value="1"/>
</dbReference>
<comment type="miscellaneous">
    <text evidence="9">This enzyme catalyzes only one turnover and therefore is not strictly catalytic. According to one definition, an enzyme is a biocatalyst that acts repeatedly and over many reaction cycles.</text>
</comment>
<sequence>MILIADENGLYGSWFMGQKYDRLGFEDLEIAEQSSSILSEAQAWLDAYFAGQEPDFCPPLSPQGSPFQQRVWQELVKIPAGSTMTYGQLAELLACKSAQAIGGAVGKNPLSIFIPCHRVLGSQGQLTGYAGGLERKVWLLEHEGLSLDDKSRVVLRKKND</sequence>
<protein>
    <recommendedName>
        <fullName evidence="9">Methylated-DNA--protein-cysteine methyltransferase</fullName>
        <ecNumber evidence="9">2.1.1.63</ecNumber>
    </recommendedName>
    <alternativeName>
        <fullName evidence="9">6-O-methylguanine-DNA methyltransferase</fullName>
        <shortName evidence="9">MGMT</shortName>
    </alternativeName>
    <alternativeName>
        <fullName evidence="9">O-6-methylguanine-DNA-alkyltransferase</fullName>
    </alternativeName>
</protein>
<comment type="function">
    <text evidence="9">Involved in the cellular defense against the biological effects of O6-methylguanine (O6-MeG) and O4-methylthymine (O4-MeT) in DNA. Repairs the methylated nucleobase in DNA by stoichiometrically transferring the methyl group to a cysteine residue in the enzyme. This is a suicide reaction: the enzyme is irreversibly inactivated.</text>
</comment>
<dbReference type="PROSITE" id="PS00374">
    <property type="entry name" value="MGMT"/>
    <property type="match status" value="1"/>
</dbReference>
<dbReference type="STRING" id="439219.SAMN02910293_01384"/>
<evidence type="ECO:0000256" key="7">
    <source>
        <dbReference type="ARBA" id="ARBA00023204"/>
    </source>
</evidence>
<name>A0A1G6C3X6_9STRE</name>
<dbReference type="NCBIfam" id="TIGR00589">
    <property type="entry name" value="ogt"/>
    <property type="match status" value="1"/>
</dbReference>
<evidence type="ECO:0000256" key="8">
    <source>
        <dbReference type="ARBA" id="ARBA00049348"/>
    </source>
</evidence>
<dbReference type="GO" id="GO:0032259">
    <property type="term" value="P:methylation"/>
    <property type="evidence" value="ECO:0007669"/>
    <property type="project" value="UniProtKB-KW"/>
</dbReference>
<dbReference type="PANTHER" id="PTHR10815">
    <property type="entry name" value="METHYLATED-DNA--PROTEIN-CYSTEINE METHYLTRANSFERASE"/>
    <property type="match status" value="1"/>
</dbReference>
<keyword evidence="5 9" id="KW-0808">Transferase</keyword>
<dbReference type="SUPFAM" id="SSF53155">
    <property type="entry name" value="Methylated DNA-protein cysteine methyltransferase domain"/>
    <property type="match status" value="1"/>
</dbReference>
<keyword evidence="7 9" id="KW-0234">DNA repair</keyword>
<evidence type="ECO:0000256" key="3">
    <source>
        <dbReference type="ARBA" id="ARBA00022490"/>
    </source>
</evidence>
<dbReference type="EMBL" id="FMXP01000017">
    <property type="protein sequence ID" value="SDB27567.1"/>
    <property type="molecule type" value="Genomic_DNA"/>
</dbReference>
<dbReference type="Proteomes" id="UP000182508">
    <property type="component" value="Unassembled WGS sequence"/>
</dbReference>
<dbReference type="CDD" id="cd06445">
    <property type="entry name" value="ATase"/>
    <property type="match status" value="1"/>
</dbReference>
<gene>
    <name evidence="11" type="ORF">SAMN02910293_01384</name>
</gene>
<dbReference type="SUPFAM" id="SSF46767">
    <property type="entry name" value="Methylated DNA-protein cysteine methyltransferase, C-terminal domain"/>
    <property type="match status" value="1"/>
</dbReference>
<dbReference type="InterPro" id="IPR001497">
    <property type="entry name" value="MethylDNA_cys_MeTrfase_AS"/>
</dbReference>
<comment type="catalytic activity">
    <reaction evidence="8 9">
        <text>a 6-O-methyl-2'-deoxyguanosine in DNA + L-cysteinyl-[protein] = S-methyl-L-cysteinyl-[protein] + a 2'-deoxyguanosine in DNA</text>
        <dbReference type="Rhea" id="RHEA:24000"/>
        <dbReference type="Rhea" id="RHEA-COMP:10131"/>
        <dbReference type="Rhea" id="RHEA-COMP:10132"/>
        <dbReference type="Rhea" id="RHEA-COMP:11367"/>
        <dbReference type="Rhea" id="RHEA-COMP:11368"/>
        <dbReference type="ChEBI" id="CHEBI:29950"/>
        <dbReference type="ChEBI" id="CHEBI:82612"/>
        <dbReference type="ChEBI" id="CHEBI:85445"/>
        <dbReference type="ChEBI" id="CHEBI:85448"/>
        <dbReference type="EC" id="2.1.1.63"/>
    </reaction>
</comment>
<dbReference type="InterPro" id="IPR036217">
    <property type="entry name" value="MethylDNA_cys_MeTrfase_DNAb"/>
</dbReference>
<evidence type="ECO:0000259" key="10">
    <source>
        <dbReference type="Pfam" id="PF01035"/>
    </source>
</evidence>
<feature type="domain" description="Methylated-DNA-[protein]-cysteine S-methyltransferase DNA binding" evidence="10">
    <location>
        <begin position="66"/>
        <end position="144"/>
    </location>
</feature>
<dbReference type="InterPro" id="IPR023546">
    <property type="entry name" value="MGMT"/>
</dbReference>
<evidence type="ECO:0000256" key="4">
    <source>
        <dbReference type="ARBA" id="ARBA00022603"/>
    </source>
</evidence>
<keyword evidence="12" id="KW-1185">Reference proteome</keyword>
<evidence type="ECO:0000256" key="2">
    <source>
        <dbReference type="ARBA" id="ARBA00008711"/>
    </source>
</evidence>
<dbReference type="Pfam" id="PF01035">
    <property type="entry name" value="DNA_binding_1"/>
    <property type="match status" value="1"/>
</dbReference>
<evidence type="ECO:0000256" key="1">
    <source>
        <dbReference type="ARBA" id="ARBA00001286"/>
    </source>
</evidence>
<proteinExistence type="inferred from homology"/>
<organism evidence="11 12">
    <name type="scientific">Streptococcus henryi</name>
    <dbReference type="NCBI Taxonomy" id="439219"/>
    <lineage>
        <taxon>Bacteria</taxon>
        <taxon>Bacillati</taxon>
        <taxon>Bacillota</taxon>
        <taxon>Bacilli</taxon>
        <taxon>Lactobacillales</taxon>
        <taxon>Streptococcaceae</taxon>
        <taxon>Streptococcus</taxon>
    </lineage>
</organism>
<evidence type="ECO:0000256" key="6">
    <source>
        <dbReference type="ARBA" id="ARBA00022763"/>
    </source>
</evidence>
<dbReference type="InterPro" id="IPR036388">
    <property type="entry name" value="WH-like_DNA-bd_sf"/>
</dbReference>
<evidence type="ECO:0000256" key="9">
    <source>
        <dbReference type="HAMAP-Rule" id="MF_00772"/>
    </source>
</evidence>
<comment type="subcellular location">
    <subcellularLocation>
        <location evidence="9">Cytoplasm</location>
    </subcellularLocation>
</comment>
<dbReference type="InterPro" id="IPR036631">
    <property type="entry name" value="MGMT_N_sf"/>
</dbReference>
<keyword evidence="3 9" id="KW-0963">Cytoplasm</keyword>
<dbReference type="eggNOG" id="COG0350">
    <property type="taxonomic scope" value="Bacteria"/>
</dbReference>
<dbReference type="EC" id="2.1.1.63" evidence="9"/>
<dbReference type="FunFam" id="1.10.10.10:FF:000214">
    <property type="entry name" value="Methylated-DNA--protein-cysteine methyltransferase"/>
    <property type="match status" value="1"/>
</dbReference>